<dbReference type="AlphaFoldDB" id="Q1IQB7"/>
<dbReference type="PIRSF" id="PIRSF036389">
    <property type="entry name" value="IOR_B"/>
    <property type="match status" value="1"/>
</dbReference>
<reference evidence="2 3" key="1">
    <citation type="journal article" date="2009" name="Appl. Environ. Microbiol.">
        <title>Three genomes from the phylum Acidobacteria provide insight into the lifestyles of these microorganisms in soils.</title>
        <authorList>
            <person name="Ward N.L."/>
            <person name="Challacombe J.F."/>
            <person name="Janssen P.H."/>
            <person name="Henrissat B."/>
            <person name="Coutinho P.M."/>
            <person name="Wu M."/>
            <person name="Xie G."/>
            <person name="Haft D.H."/>
            <person name="Sait M."/>
            <person name="Badger J."/>
            <person name="Barabote R.D."/>
            <person name="Bradley B."/>
            <person name="Brettin T.S."/>
            <person name="Brinkac L.M."/>
            <person name="Bruce D."/>
            <person name="Creasy T."/>
            <person name="Daugherty S.C."/>
            <person name="Davidsen T.M."/>
            <person name="DeBoy R.T."/>
            <person name="Detter J.C."/>
            <person name="Dodson R.J."/>
            <person name="Durkin A.S."/>
            <person name="Ganapathy A."/>
            <person name="Gwinn-Giglio M."/>
            <person name="Han C.S."/>
            <person name="Khouri H."/>
            <person name="Kiss H."/>
            <person name="Kothari S.P."/>
            <person name="Madupu R."/>
            <person name="Nelson K.E."/>
            <person name="Nelson W.C."/>
            <person name="Paulsen I."/>
            <person name="Penn K."/>
            <person name="Ren Q."/>
            <person name="Rosovitz M.J."/>
            <person name="Selengut J.D."/>
            <person name="Shrivastava S."/>
            <person name="Sullivan S.A."/>
            <person name="Tapia R."/>
            <person name="Thompson L.S."/>
            <person name="Watkins K.L."/>
            <person name="Yang Q."/>
            <person name="Yu C."/>
            <person name="Zafar N."/>
            <person name="Zhou L."/>
            <person name="Kuske C.R."/>
        </authorList>
    </citation>
    <scope>NUCLEOTIDE SEQUENCE [LARGE SCALE GENOMIC DNA]</scope>
    <source>
        <strain evidence="2 3">Ellin345</strain>
    </source>
</reference>
<dbReference type="InterPro" id="IPR046867">
    <property type="entry name" value="AldOxase/xan_DH_MoCoBD2"/>
</dbReference>
<dbReference type="RefSeq" id="WP_011522734.1">
    <property type="nucleotide sequence ID" value="NC_008009.1"/>
</dbReference>
<organism evidence="2 3">
    <name type="scientific">Koribacter versatilis (strain Ellin345)</name>
    <dbReference type="NCBI Taxonomy" id="204669"/>
    <lineage>
        <taxon>Bacteria</taxon>
        <taxon>Pseudomonadati</taxon>
        <taxon>Acidobacteriota</taxon>
        <taxon>Terriglobia</taxon>
        <taxon>Terriglobales</taxon>
        <taxon>Candidatus Korobacteraceae</taxon>
        <taxon>Candidatus Korobacter</taxon>
    </lineage>
</organism>
<dbReference type="eggNOG" id="COG1529">
    <property type="taxonomic scope" value="Bacteria"/>
</dbReference>
<dbReference type="InterPro" id="IPR012368">
    <property type="entry name" value="OxRdtase_Mopterin-bd_su_IorB"/>
</dbReference>
<proteinExistence type="predicted"/>
<keyword evidence="2" id="KW-0560">Oxidoreductase</keyword>
<dbReference type="Pfam" id="PF02738">
    <property type="entry name" value="MoCoBD_1"/>
    <property type="match status" value="1"/>
</dbReference>
<dbReference type="PANTHER" id="PTHR47495">
    <property type="entry name" value="ALDEHYDE DEHYDROGENASE"/>
    <property type="match status" value="1"/>
</dbReference>
<dbReference type="SUPFAM" id="SSF56003">
    <property type="entry name" value="Molybdenum cofactor-binding domain"/>
    <property type="match status" value="2"/>
</dbReference>
<dbReference type="SUPFAM" id="SSF54665">
    <property type="entry name" value="CO dehydrogenase molybdoprotein N-domain-like"/>
    <property type="match status" value="1"/>
</dbReference>
<accession>Q1IQB7</accession>
<dbReference type="KEGG" id="aba:Acid345_1932"/>
<sequence>MTSDALELELKQHDVNDKLHWFELDRRDFLRVFGGGMLICLSRVPGVAQESGRRGGGHELPKEVSAWLHIDADGKVTVNTGKIECGQNIRTSLAQQVAEELHVPVDSIAMIMGDTDLVPWDAGTFGSRSTPTMGPQLRTMAAAASAALIDLAAQRWGLSGDFTLSTLDGKITNPRTKETLTYGELTRGQQISRTVEGDPDLTPAIYWHVAGKPEIKVNGRDFVTGAHKYPSDIQRPGMMFGKVLRPSAYKATLASVNTTAAEKISGVKVVRDGDFVGVVAPDAHTAEQGLKALTAKWNEPQGPSNANIFEYLKTNLDGDPEAEGKPLDKVTANVNMARRYTLQYIAHAPLEPRAAVAEWNGDKLTVWTGTQRPFGVKDELVEAFHISPSNVRVIQPDMGSGYGGKHTGDAAIEAARLARAAGKPVRVVWTREEEFCWAYFRPAGAIEIRGSALNDGTLAYWEHHNYNSGPAAIGTPYESRDKSIVFHPVKSPLRQGSYRGLAAPGNNFARESVMDELAHELKMDPLAFRLKNLKNERLIAVSNAAAEKFGWANRRSTPELGQGFACGTDKGGYTAACAEVAIDPKTKKVKVRRVVQAWESGAVINPNGLRNQIEGAIVQAIGWALFEAILFSNSKIENPHFAQYRLPRFSDAPKIEIVLLDRKDLPSAGAGETGNNVLAPAIGNAIFAATGVRLRHLPMCPEREIPGVEAWPFKS</sequence>
<dbReference type="EMBL" id="CP000360">
    <property type="protein sequence ID" value="ABF40933.1"/>
    <property type="molecule type" value="Genomic_DNA"/>
</dbReference>
<name>Q1IQB7_KORVE</name>
<dbReference type="STRING" id="204669.Acid345_1932"/>
<dbReference type="InterPro" id="IPR037165">
    <property type="entry name" value="AldOxase/xan_DH_Mopterin-bd_sf"/>
</dbReference>
<feature type="domain" description="Aldehyde oxidase/xanthine dehydrogenase a/b hammerhead" evidence="1">
    <location>
        <begin position="224"/>
        <end position="301"/>
    </location>
</feature>
<dbReference type="SMART" id="SM01008">
    <property type="entry name" value="Ald_Xan_dh_C"/>
    <property type="match status" value="1"/>
</dbReference>
<keyword evidence="3" id="KW-1185">Reference proteome</keyword>
<dbReference type="InterPro" id="IPR000674">
    <property type="entry name" value="Ald_Oxase/Xan_DH_a/b"/>
</dbReference>
<protein>
    <submittedName>
        <fullName evidence="2">Isoquinoline 1-oxidoreductase</fullName>
        <ecNumber evidence="2">1.3.99.16</ecNumber>
    </submittedName>
</protein>
<dbReference type="EC" id="1.3.99.16" evidence="2"/>
<dbReference type="InterPro" id="IPR052516">
    <property type="entry name" value="N-heterocyclic_Hydroxylase"/>
</dbReference>
<evidence type="ECO:0000313" key="2">
    <source>
        <dbReference type="EMBL" id="ABF40933.1"/>
    </source>
</evidence>
<dbReference type="EnsemblBacteria" id="ABF40933">
    <property type="protein sequence ID" value="ABF40933"/>
    <property type="gene ID" value="Acid345_1932"/>
</dbReference>
<dbReference type="Proteomes" id="UP000002432">
    <property type="component" value="Chromosome"/>
</dbReference>
<dbReference type="PANTHER" id="PTHR47495:SF1">
    <property type="entry name" value="BLL3820 PROTEIN"/>
    <property type="match status" value="1"/>
</dbReference>
<dbReference type="OrthoDB" id="9767994at2"/>
<dbReference type="Gene3D" id="3.90.1170.50">
    <property type="entry name" value="Aldehyde oxidase/xanthine dehydrogenase, a/b hammerhead"/>
    <property type="match status" value="1"/>
</dbReference>
<dbReference type="Pfam" id="PF20256">
    <property type="entry name" value="MoCoBD_2"/>
    <property type="match status" value="2"/>
</dbReference>
<dbReference type="HOGENOM" id="CLU_013917_0_0_0"/>
<dbReference type="InterPro" id="IPR008274">
    <property type="entry name" value="AldOxase/xan_DH_MoCoBD1"/>
</dbReference>
<dbReference type="GO" id="GO:0047121">
    <property type="term" value="F:isoquinoline 1-oxidoreductase activity"/>
    <property type="evidence" value="ECO:0007669"/>
    <property type="project" value="UniProtKB-EC"/>
</dbReference>
<gene>
    <name evidence="2" type="ordered locus">Acid345_1932</name>
</gene>
<dbReference type="InterPro" id="IPR036856">
    <property type="entry name" value="Ald_Oxase/Xan_DH_a/b_sf"/>
</dbReference>
<evidence type="ECO:0000259" key="1">
    <source>
        <dbReference type="SMART" id="SM01008"/>
    </source>
</evidence>
<evidence type="ECO:0000313" key="3">
    <source>
        <dbReference type="Proteomes" id="UP000002432"/>
    </source>
</evidence>
<dbReference type="Gene3D" id="3.30.365.10">
    <property type="entry name" value="Aldehyde oxidase/xanthine dehydrogenase, molybdopterin binding domain"/>
    <property type="match status" value="4"/>
</dbReference>